<proteinExistence type="predicted"/>
<dbReference type="AlphaFoldDB" id="A0ABD1FLZ7"/>
<comment type="caution">
    <text evidence="1">The sequence shown here is derived from an EMBL/GenBank/DDBJ whole genome shotgun (WGS) entry which is preliminary data.</text>
</comment>
<accession>A0ABD1FLZ7</accession>
<name>A0ABD1FLZ7_SALDI</name>
<keyword evidence="2" id="KW-1185">Reference proteome</keyword>
<evidence type="ECO:0000313" key="1">
    <source>
        <dbReference type="EMBL" id="KAL1532872.1"/>
    </source>
</evidence>
<sequence length="79" mass="8829">MTFSSKRVDDESLVPSVIVGDRLPDPLELRVQVAQSSVVQACGSELRIRWMTLTKLKINQITYLKLNVVSVLIGDIDET</sequence>
<dbReference type="Proteomes" id="UP001567538">
    <property type="component" value="Unassembled WGS sequence"/>
</dbReference>
<gene>
    <name evidence="1" type="ORF">AAHA92_32832</name>
</gene>
<evidence type="ECO:0000313" key="2">
    <source>
        <dbReference type="Proteomes" id="UP001567538"/>
    </source>
</evidence>
<protein>
    <submittedName>
        <fullName evidence="1">Uncharacterized protein</fullName>
    </submittedName>
</protein>
<dbReference type="EMBL" id="JBEAFC010000014">
    <property type="protein sequence ID" value="KAL1532872.1"/>
    <property type="molecule type" value="Genomic_DNA"/>
</dbReference>
<organism evidence="1 2">
    <name type="scientific">Salvia divinorum</name>
    <name type="common">Maria pastora</name>
    <name type="synonym">Diviner's sage</name>
    <dbReference type="NCBI Taxonomy" id="28513"/>
    <lineage>
        <taxon>Eukaryota</taxon>
        <taxon>Viridiplantae</taxon>
        <taxon>Streptophyta</taxon>
        <taxon>Embryophyta</taxon>
        <taxon>Tracheophyta</taxon>
        <taxon>Spermatophyta</taxon>
        <taxon>Magnoliopsida</taxon>
        <taxon>eudicotyledons</taxon>
        <taxon>Gunneridae</taxon>
        <taxon>Pentapetalae</taxon>
        <taxon>asterids</taxon>
        <taxon>lamiids</taxon>
        <taxon>Lamiales</taxon>
        <taxon>Lamiaceae</taxon>
        <taxon>Nepetoideae</taxon>
        <taxon>Mentheae</taxon>
        <taxon>Salviinae</taxon>
        <taxon>Salvia</taxon>
        <taxon>Salvia subgen. Calosphace</taxon>
    </lineage>
</organism>
<reference evidence="1 2" key="1">
    <citation type="submission" date="2024-06" db="EMBL/GenBank/DDBJ databases">
        <title>A chromosome level genome sequence of Diviner's sage (Salvia divinorum).</title>
        <authorList>
            <person name="Ford S.A."/>
            <person name="Ro D.-K."/>
            <person name="Ness R.W."/>
            <person name="Phillips M.A."/>
        </authorList>
    </citation>
    <scope>NUCLEOTIDE SEQUENCE [LARGE SCALE GENOMIC DNA]</scope>
    <source>
        <strain evidence="1">SAF-2024a</strain>
        <tissue evidence="1">Leaf</tissue>
    </source>
</reference>